<dbReference type="PANTHER" id="PTHR21367">
    <property type="entry name" value="ARGININE-TRNA-PROTEIN TRANSFERASE 1"/>
    <property type="match status" value="1"/>
</dbReference>
<dbReference type="InterPro" id="IPR007471">
    <property type="entry name" value="N-end_Aminoacyl_Trfase_N"/>
</dbReference>
<dbReference type="EC" id="2.3.2.29" evidence="4"/>
<dbReference type="NCBIfam" id="NF002346">
    <property type="entry name" value="PRK01305.2-3"/>
    <property type="match status" value="1"/>
</dbReference>
<evidence type="ECO:0000256" key="4">
    <source>
        <dbReference type="HAMAP-Rule" id="MF_00689"/>
    </source>
</evidence>
<evidence type="ECO:0000259" key="6">
    <source>
        <dbReference type="Pfam" id="PF04377"/>
    </source>
</evidence>
<evidence type="ECO:0000256" key="2">
    <source>
        <dbReference type="ARBA" id="ARBA00022679"/>
    </source>
</evidence>
<keyword evidence="3 4" id="KW-0012">Acyltransferase</keyword>
<protein>
    <recommendedName>
        <fullName evidence="4">Aspartate/glutamate leucyltransferase</fullName>
        <ecNumber evidence="4">2.3.2.29</ecNumber>
    </recommendedName>
</protein>
<organism evidence="7 8">
    <name type="scientific">Paenalcaligenes hermetiae</name>
    <dbReference type="NCBI Taxonomy" id="1157987"/>
    <lineage>
        <taxon>Bacteria</taxon>
        <taxon>Pseudomonadati</taxon>
        <taxon>Pseudomonadota</taxon>
        <taxon>Betaproteobacteria</taxon>
        <taxon>Burkholderiales</taxon>
        <taxon>Alcaligenaceae</taxon>
        <taxon>Paenalcaligenes</taxon>
    </lineage>
</organism>
<dbReference type="InterPro" id="IPR017138">
    <property type="entry name" value="Asp_Glu_LeuTrfase"/>
</dbReference>
<comment type="function">
    <text evidence="4">Functions in the N-end rule pathway of protein degradation where it conjugates Leu from its aminoacyl-tRNA to the N-termini of proteins containing an N-terminal aspartate or glutamate.</text>
</comment>
<dbReference type="Pfam" id="PF04377">
    <property type="entry name" value="ATE_C"/>
    <property type="match status" value="1"/>
</dbReference>
<comment type="subcellular location">
    <subcellularLocation>
        <location evidence="4">Cytoplasm</location>
    </subcellularLocation>
</comment>
<feature type="domain" description="N-end rule aminoacyl transferase C-terminal" evidence="6">
    <location>
        <begin position="110"/>
        <end position="229"/>
    </location>
</feature>
<evidence type="ECO:0000256" key="1">
    <source>
        <dbReference type="ARBA" id="ARBA00022490"/>
    </source>
</evidence>
<dbReference type="HAMAP" id="MF_00689">
    <property type="entry name" value="Bpt"/>
    <property type="match status" value="1"/>
</dbReference>
<name>A0ABP9M1D0_9BURK</name>
<dbReference type="InterPro" id="IPR016181">
    <property type="entry name" value="Acyl_CoA_acyltransferase"/>
</dbReference>
<keyword evidence="2 4" id="KW-0808">Transferase</keyword>
<evidence type="ECO:0000313" key="7">
    <source>
        <dbReference type="EMBL" id="GAA5087497.1"/>
    </source>
</evidence>
<dbReference type="EMBL" id="BAABKD010000007">
    <property type="protein sequence ID" value="GAA5087497.1"/>
    <property type="molecule type" value="Genomic_DNA"/>
</dbReference>
<feature type="domain" description="N-end aminoacyl transferase N-terminal" evidence="5">
    <location>
        <begin position="20"/>
        <end position="90"/>
    </location>
</feature>
<proteinExistence type="inferred from homology"/>
<accession>A0ABP9M1D0</accession>
<comment type="caution">
    <text evidence="7">The sequence shown here is derived from an EMBL/GenBank/DDBJ whole genome shotgun (WGS) entry which is preliminary data.</text>
</comment>
<keyword evidence="8" id="KW-1185">Reference proteome</keyword>
<comment type="catalytic activity">
    <reaction evidence="4">
        <text>N-terminal L-glutamyl-[protein] + L-leucyl-tRNA(Leu) = N-terminal L-leucyl-L-glutamyl-[protein] + tRNA(Leu) + H(+)</text>
        <dbReference type="Rhea" id="RHEA:50412"/>
        <dbReference type="Rhea" id="RHEA-COMP:9613"/>
        <dbReference type="Rhea" id="RHEA-COMP:9622"/>
        <dbReference type="Rhea" id="RHEA-COMP:12664"/>
        <dbReference type="Rhea" id="RHEA-COMP:12668"/>
        <dbReference type="ChEBI" id="CHEBI:15378"/>
        <dbReference type="ChEBI" id="CHEBI:64721"/>
        <dbReference type="ChEBI" id="CHEBI:78442"/>
        <dbReference type="ChEBI" id="CHEBI:78494"/>
        <dbReference type="ChEBI" id="CHEBI:133041"/>
        <dbReference type="EC" id="2.3.2.29"/>
    </reaction>
</comment>
<dbReference type="Proteomes" id="UP001500227">
    <property type="component" value="Unassembled WGS sequence"/>
</dbReference>
<dbReference type="RefSeq" id="WP_345369793.1">
    <property type="nucleotide sequence ID" value="NZ_BAABKD010000007.1"/>
</dbReference>
<comment type="similarity">
    <text evidence="4">Belongs to the R-transferase family. Bpt subfamily.</text>
</comment>
<keyword evidence="1 4" id="KW-0963">Cytoplasm</keyword>
<sequence length="239" mass="27849">MGTIEPPLPTAIQFYTTSSYDCSYLSGQRARSLVAAPSHLIHSSYYGRLIDLGFRRSGTFTYRPHCDHCQACVPIRIDTLNFTATKNQRRQLKRYQHLRAARRPLVWNPEHYALYRRYQAARHAGSDMDNDDKSQYIQFLLSSHVHSYLIEFSDMDGVQMVALVDEVEQGLSAVYTFFNPDLSGLGTFAILWQIQYCQQHHLPWLYLGYWIEQSRKMAYKTRFTPHQLFLHGEWVSPAS</sequence>
<evidence type="ECO:0000259" key="5">
    <source>
        <dbReference type="Pfam" id="PF04376"/>
    </source>
</evidence>
<comment type="catalytic activity">
    <reaction evidence="4">
        <text>N-terminal L-aspartyl-[protein] + L-leucyl-tRNA(Leu) = N-terminal L-leucyl-L-aspartyl-[protein] + tRNA(Leu) + H(+)</text>
        <dbReference type="Rhea" id="RHEA:50420"/>
        <dbReference type="Rhea" id="RHEA-COMP:9613"/>
        <dbReference type="Rhea" id="RHEA-COMP:9622"/>
        <dbReference type="Rhea" id="RHEA-COMP:12669"/>
        <dbReference type="Rhea" id="RHEA-COMP:12674"/>
        <dbReference type="ChEBI" id="CHEBI:15378"/>
        <dbReference type="ChEBI" id="CHEBI:64720"/>
        <dbReference type="ChEBI" id="CHEBI:78442"/>
        <dbReference type="ChEBI" id="CHEBI:78494"/>
        <dbReference type="ChEBI" id="CHEBI:133042"/>
        <dbReference type="EC" id="2.3.2.29"/>
    </reaction>
</comment>
<dbReference type="InterPro" id="IPR030700">
    <property type="entry name" value="N-end_Aminoacyl_Trfase"/>
</dbReference>
<dbReference type="PANTHER" id="PTHR21367:SF1">
    <property type="entry name" value="ARGINYL-TRNA--PROTEIN TRANSFERASE 1"/>
    <property type="match status" value="1"/>
</dbReference>
<dbReference type="Pfam" id="PF04376">
    <property type="entry name" value="ATE_N"/>
    <property type="match status" value="1"/>
</dbReference>
<dbReference type="NCBIfam" id="NF002342">
    <property type="entry name" value="PRK01305.1-3"/>
    <property type="match status" value="1"/>
</dbReference>
<evidence type="ECO:0000256" key="3">
    <source>
        <dbReference type="ARBA" id="ARBA00023315"/>
    </source>
</evidence>
<dbReference type="NCBIfam" id="NF002341">
    <property type="entry name" value="PRK01305.1-1"/>
    <property type="match status" value="1"/>
</dbReference>
<dbReference type="PIRSF" id="PIRSF037208">
    <property type="entry name" value="ATE_pro_prd"/>
    <property type="match status" value="1"/>
</dbReference>
<dbReference type="InterPro" id="IPR007472">
    <property type="entry name" value="N-end_Aminoacyl_Trfase_C"/>
</dbReference>
<reference evidence="8" key="1">
    <citation type="journal article" date="2019" name="Int. J. Syst. Evol. Microbiol.">
        <title>The Global Catalogue of Microorganisms (GCM) 10K type strain sequencing project: providing services to taxonomists for standard genome sequencing and annotation.</title>
        <authorList>
            <consortium name="The Broad Institute Genomics Platform"/>
            <consortium name="The Broad Institute Genome Sequencing Center for Infectious Disease"/>
            <person name="Wu L."/>
            <person name="Ma J."/>
        </authorList>
    </citation>
    <scope>NUCLEOTIDE SEQUENCE [LARGE SCALE GENOMIC DNA]</scope>
    <source>
        <strain evidence="8">JCM 18423</strain>
    </source>
</reference>
<evidence type="ECO:0000313" key="8">
    <source>
        <dbReference type="Proteomes" id="UP001500227"/>
    </source>
</evidence>
<gene>
    <name evidence="4" type="primary">bpt</name>
    <name evidence="7" type="ORF">GCM10023337_07960</name>
</gene>
<dbReference type="SUPFAM" id="SSF55729">
    <property type="entry name" value="Acyl-CoA N-acyltransferases (Nat)"/>
    <property type="match status" value="1"/>
</dbReference>